<name>A0A4C1XW23_EUMVA</name>
<proteinExistence type="predicted"/>
<dbReference type="Proteomes" id="UP000299102">
    <property type="component" value="Unassembled WGS sequence"/>
</dbReference>
<sequence length="66" mass="7555">MGDSLWDHLGVGCNWTPTRIVSICPTRDKIIGLRWLIEDCRAEERIGIRFRDVEETLAIIGNSRSL</sequence>
<accession>A0A4C1XW23</accession>
<keyword evidence="2" id="KW-1185">Reference proteome</keyword>
<evidence type="ECO:0000313" key="2">
    <source>
        <dbReference type="Proteomes" id="UP000299102"/>
    </source>
</evidence>
<reference evidence="1 2" key="1">
    <citation type="journal article" date="2019" name="Commun. Biol.">
        <title>The bagworm genome reveals a unique fibroin gene that provides high tensile strength.</title>
        <authorList>
            <person name="Kono N."/>
            <person name="Nakamura H."/>
            <person name="Ohtoshi R."/>
            <person name="Tomita M."/>
            <person name="Numata K."/>
            <person name="Arakawa K."/>
        </authorList>
    </citation>
    <scope>NUCLEOTIDE SEQUENCE [LARGE SCALE GENOMIC DNA]</scope>
</reference>
<protein>
    <submittedName>
        <fullName evidence="1">Uncharacterized protein</fullName>
    </submittedName>
</protein>
<organism evidence="1 2">
    <name type="scientific">Eumeta variegata</name>
    <name type="common">Bagworm moth</name>
    <name type="synonym">Eumeta japonica</name>
    <dbReference type="NCBI Taxonomy" id="151549"/>
    <lineage>
        <taxon>Eukaryota</taxon>
        <taxon>Metazoa</taxon>
        <taxon>Ecdysozoa</taxon>
        <taxon>Arthropoda</taxon>
        <taxon>Hexapoda</taxon>
        <taxon>Insecta</taxon>
        <taxon>Pterygota</taxon>
        <taxon>Neoptera</taxon>
        <taxon>Endopterygota</taxon>
        <taxon>Lepidoptera</taxon>
        <taxon>Glossata</taxon>
        <taxon>Ditrysia</taxon>
        <taxon>Tineoidea</taxon>
        <taxon>Psychidae</taxon>
        <taxon>Oiketicinae</taxon>
        <taxon>Eumeta</taxon>
    </lineage>
</organism>
<dbReference type="EMBL" id="BGZK01000980">
    <property type="protein sequence ID" value="GBP67330.1"/>
    <property type="molecule type" value="Genomic_DNA"/>
</dbReference>
<dbReference type="AlphaFoldDB" id="A0A4C1XW23"/>
<evidence type="ECO:0000313" key="1">
    <source>
        <dbReference type="EMBL" id="GBP67330.1"/>
    </source>
</evidence>
<gene>
    <name evidence="1" type="ORF">EVAR_97950_1</name>
</gene>
<comment type="caution">
    <text evidence="1">The sequence shown here is derived from an EMBL/GenBank/DDBJ whole genome shotgun (WGS) entry which is preliminary data.</text>
</comment>